<accession>A0AAF0ZVU4</accession>
<evidence type="ECO:0008006" key="3">
    <source>
        <dbReference type="Google" id="ProtNLM"/>
    </source>
</evidence>
<name>A0AAF0ZVU4_SOLVR</name>
<gene>
    <name evidence="1" type="ORF">MTR67_044179</name>
</gene>
<evidence type="ECO:0000313" key="2">
    <source>
        <dbReference type="Proteomes" id="UP001234989"/>
    </source>
</evidence>
<dbReference type="EMBL" id="CP133621">
    <property type="protein sequence ID" value="WMV50794.1"/>
    <property type="molecule type" value="Genomic_DNA"/>
</dbReference>
<keyword evidence="2" id="KW-1185">Reference proteome</keyword>
<dbReference type="InterPro" id="IPR035979">
    <property type="entry name" value="RBD_domain_sf"/>
</dbReference>
<organism evidence="1 2">
    <name type="scientific">Solanum verrucosum</name>
    <dbReference type="NCBI Taxonomy" id="315347"/>
    <lineage>
        <taxon>Eukaryota</taxon>
        <taxon>Viridiplantae</taxon>
        <taxon>Streptophyta</taxon>
        <taxon>Embryophyta</taxon>
        <taxon>Tracheophyta</taxon>
        <taxon>Spermatophyta</taxon>
        <taxon>Magnoliopsida</taxon>
        <taxon>eudicotyledons</taxon>
        <taxon>Gunneridae</taxon>
        <taxon>Pentapetalae</taxon>
        <taxon>asterids</taxon>
        <taxon>lamiids</taxon>
        <taxon>Solanales</taxon>
        <taxon>Solanaceae</taxon>
        <taxon>Solanoideae</taxon>
        <taxon>Solaneae</taxon>
        <taxon>Solanum</taxon>
    </lineage>
</organism>
<sequence>MSNSPTHSSNVVITNMSDYDSINILLRAIALVDNLQDPPSQNWRYPPYYSSSTINPFLVTRGGTSHRLQEDEVTMSPLEEYKLIRKDKSSSGFVDYFDHRSVALAIESLNGRQLFG</sequence>
<reference evidence="1" key="1">
    <citation type="submission" date="2023-08" db="EMBL/GenBank/DDBJ databases">
        <title>A de novo genome assembly of Solanum verrucosum Schlechtendal, a Mexican diploid species geographically isolated from the other diploid A-genome species in potato relatives.</title>
        <authorList>
            <person name="Hosaka K."/>
        </authorList>
    </citation>
    <scope>NUCLEOTIDE SEQUENCE</scope>
    <source>
        <tissue evidence="1">Young leaves</tissue>
    </source>
</reference>
<dbReference type="SUPFAM" id="SSF54928">
    <property type="entry name" value="RNA-binding domain, RBD"/>
    <property type="match status" value="1"/>
</dbReference>
<protein>
    <recommendedName>
        <fullName evidence="3">RRM domain-containing protein</fullName>
    </recommendedName>
</protein>
<dbReference type="Proteomes" id="UP001234989">
    <property type="component" value="Chromosome 10"/>
</dbReference>
<dbReference type="GO" id="GO:0003676">
    <property type="term" value="F:nucleic acid binding"/>
    <property type="evidence" value="ECO:0007669"/>
    <property type="project" value="InterPro"/>
</dbReference>
<evidence type="ECO:0000313" key="1">
    <source>
        <dbReference type="EMBL" id="WMV50794.1"/>
    </source>
</evidence>
<proteinExistence type="predicted"/>
<dbReference type="AlphaFoldDB" id="A0AAF0ZVU4"/>